<protein>
    <recommendedName>
        <fullName evidence="4">THUMP domain-containing protein</fullName>
    </recommendedName>
</protein>
<dbReference type="EMBL" id="JAMYWD010000004">
    <property type="protein sequence ID" value="KAJ4973813.1"/>
    <property type="molecule type" value="Genomic_DNA"/>
</dbReference>
<comment type="caution">
    <text evidence="2">The sequence shown here is derived from an EMBL/GenBank/DDBJ whole genome shotgun (WGS) entry which is preliminary data.</text>
</comment>
<keyword evidence="3" id="KW-1185">Reference proteome</keyword>
<proteinExistence type="predicted"/>
<evidence type="ECO:0000313" key="3">
    <source>
        <dbReference type="Proteomes" id="UP001141806"/>
    </source>
</evidence>
<dbReference type="GO" id="GO:0003723">
    <property type="term" value="F:RNA binding"/>
    <property type="evidence" value="ECO:0007669"/>
    <property type="project" value="InterPro"/>
</dbReference>
<evidence type="ECO:0000313" key="2">
    <source>
        <dbReference type="EMBL" id="KAJ4973813.1"/>
    </source>
</evidence>
<reference evidence="2" key="1">
    <citation type="journal article" date="2023" name="Plant J.">
        <title>The genome of the king protea, Protea cynaroides.</title>
        <authorList>
            <person name="Chang J."/>
            <person name="Duong T.A."/>
            <person name="Schoeman C."/>
            <person name="Ma X."/>
            <person name="Roodt D."/>
            <person name="Barker N."/>
            <person name="Li Z."/>
            <person name="Van de Peer Y."/>
            <person name="Mizrachi E."/>
        </authorList>
    </citation>
    <scope>NUCLEOTIDE SEQUENCE</scope>
    <source>
        <tissue evidence="2">Young leaves</tissue>
    </source>
</reference>
<sequence>MAEGEDVEAPQPLASGQEETETINLTPWEQHSAVINLPRFDYNAPSLLLEHFHSGFLITCPIKREKSATKEAMCVLQKYVASLSSKNGETVEIVDADVAVKRRKISSEEKGGKCLSSAECKKATNNLEDSGETSIPTTLSSARTEADMEKILSLSLVKLTRSGLLLFIFPKGNSSDAVDIVSNIFHSLDSGSLKPPQWCHRIFPIQATCVLNEKDLRRVVLKLVQQFLDDKQNKLEKPIKFAVGYNRRGIEETEMKSQRTAEGSNLIDLLDRNKCFSVVAGAVKDVVADSVVDLKSPQFAILVELLPVSGLSNGSLVVAVSVLPNNLVSTKPRLCIKALVSEPRTKKG</sequence>
<dbReference type="AlphaFoldDB" id="A0A9Q0QVT4"/>
<dbReference type="PANTHER" id="PTHR13452">
    <property type="entry name" value="THUMP DOMAIN CONTAINING PROTEIN 1-RELATED"/>
    <property type="match status" value="1"/>
</dbReference>
<accession>A0A9Q0QVT4</accession>
<dbReference type="GO" id="GO:0006400">
    <property type="term" value="P:tRNA modification"/>
    <property type="evidence" value="ECO:0007669"/>
    <property type="project" value="InterPro"/>
</dbReference>
<dbReference type="InterPro" id="IPR040183">
    <property type="entry name" value="THUMPD1-like"/>
</dbReference>
<dbReference type="Proteomes" id="UP001141806">
    <property type="component" value="Unassembled WGS sequence"/>
</dbReference>
<name>A0A9Q0QVT4_9MAGN</name>
<dbReference type="SUPFAM" id="SSF143437">
    <property type="entry name" value="THUMP domain-like"/>
    <property type="match status" value="1"/>
</dbReference>
<dbReference type="CDD" id="cd11717">
    <property type="entry name" value="THUMP_THUMPD1_like"/>
    <property type="match status" value="1"/>
</dbReference>
<gene>
    <name evidence="2" type="ORF">NE237_006987</name>
</gene>
<dbReference type="OrthoDB" id="367221at2759"/>
<dbReference type="PANTHER" id="PTHR13452:SF13">
    <property type="entry name" value="OS02G0672400 PROTEIN"/>
    <property type="match status" value="1"/>
</dbReference>
<evidence type="ECO:0000256" key="1">
    <source>
        <dbReference type="SAM" id="MobiDB-lite"/>
    </source>
</evidence>
<organism evidence="2 3">
    <name type="scientific">Protea cynaroides</name>
    <dbReference type="NCBI Taxonomy" id="273540"/>
    <lineage>
        <taxon>Eukaryota</taxon>
        <taxon>Viridiplantae</taxon>
        <taxon>Streptophyta</taxon>
        <taxon>Embryophyta</taxon>
        <taxon>Tracheophyta</taxon>
        <taxon>Spermatophyta</taxon>
        <taxon>Magnoliopsida</taxon>
        <taxon>Proteales</taxon>
        <taxon>Proteaceae</taxon>
        <taxon>Protea</taxon>
    </lineage>
</organism>
<evidence type="ECO:0008006" key="4">
    <source>
        <dbReference type="Google" id="ProtNLM"/>
    </source>
</evidence>
<feature type="region of interest" description="Disordered" evidence="1">
    <location>
        <begin position="1"/>
        <end position="20"/>
    </location>
</feature>